<comment type="cofactor">
    <cofactor evidence="1 5">
        <name>FAD</name>
        <dbReference type="ChEBI" id="CHEBI:57692"/>
    </cofactor>
</comment>
<dbReference type="Proteomes" id="UP000663828">
    <property type="component" value="Unassembled WGS sequence"/>
</dbReference>
<dbReference type="Gene3D" id="3.30.560.10">
    <property type="entry name" value="Glucose Oxidase, domain 3"/>
    <property type="match status" value="1"/>
</dbReference>
<dbReference type="GO" id="GO:0016614">
    <property type="term" value="F:oxidoreductase activity, acting on CH-OH group of donors"/>
    <property type="evidence" value="ECO:0007669"/>
    <property type="project" value="InterPro"/>
</dbReference>
<evidence type="ECO:0000256" key="5">
    <source>
        <dbReference type="PIRSR" id="PIRSR000137-2"/>
    </source>
</evidence>
<proteinExistence type="inferred from homology"/>
<keyword evidence="9" id="KW-1185">Reference proteome</keyword>
<gene>
    <name evidence="7" type="ORF">EDS130_LOCUS45890</name>
    <name evidence="8" type="ORF">XAT740_LOCUS55417</name>
</gene>
<reference evidence="7" key="1">
    <citation type="submission" date="2021-02" db="EMBL/GenBank/DDBJ databases">
        <authorList>
            <person name="Nowell W R."/>
        </authorList>
    </citation>
    <scope>NUCLEOTIDE SEQUENCE</scope>
</reference>
<dbReference type="InterPro" id="IPR036188">
    <property type="entry name" value="FAD/NAD-bd_sf"/>
</dbReference>
<dbReference type="OrthoDB" id="269227at2759"/>
<accession>A0A815WIH9</accession>
<evidence type="ECO:0000313" key="10">
    <source>
        <dbReference type="Proteomes" id="UP000663852"/>
    </source>
</evidence>
<dbReference type="InterPro" id="IPR000172">
    <property type="entry name" value="GMC_OxRdtase_N"/>
</dbReference>
<dbReference type="SUPFAM" id="SSF54373">
    <property type="entry name" value="FAD-linked reductases, C-terminal domain"/>
    <property type="match status" value="1"/>
</dbReference>
<protein>
    <recommendedName>
        <fullName evidence="6">Glucose-methanol-choline oxidoreductase N-terminal domain-containing protein</fullName>
    </recommendedName>
</protein>
<dbReference type="AlphaFoldDB" id="A0A815WIH9"/>
<feature type="domain" description="Glucose-methanol-choline oxidoreductase N-terminal" evidence="6">
    <location>
        <begin position="265"/>
        <end position="279"/>
    </location>
</feature>
<dbReference type="EMBL" id="CAJNOR010010366">
    <property type="protein sequence ID" value="CAF1653279.1"/>
    <property type="molecule type" value="Genomic_DNA"/>
</dbReference>
<dbReference type="EMBL" id="CAJNOJ010001330">
    <property type="protein sequence ID" value="CAF1549354.1"/>
    <property type="molecule type" value="Genomic_DNA"/>
</dbReference>
<name>A0A815WIH9_ADIRI</name>
<dbReference type="PANTHER" id="PTHR11552:SF147">
    <property type="entry name" value="CHOLINE DEHYDROGENASE, MITOCHONDRIAL"/>
    <property type="match status" value="1"/>
</dbReference>
<feature type="binding site" evidence="5">
    <location>
        <position position="477"/>
    </location>
    <ligand>
        <name>FAD</name>
        <dbReference type="ChEBI" id="CHEBI:57692"/>
    </ligand>
</feature>
<dbReference type="InterPro" id="IPR007867">
    <property type="entry name" value="GMC_OxRtase_C"/>
</dbReference>
<evidence type="ECO:0000313" key="8">
    <source>
        <dbReference type="EMBL" id="CAF1653279.1"/>
    </source>
</evidence>
<feature type="binding site" evidence="5">
    <location>
        <position position="228"/>
    </location>
    <ligand>
        <name>FAD</name>
        <dbReference type="ChEBI" id="CHEBI:57692"/>
    </ligand>
</feature>
<evidence type="ECO:0000256" key="3">
    <source>
        <dbReference type="ARBA" id="ARBA00022630"/>
    </source>
</evidence>
<comment type="similarity">
    <text evidence="2">Belongs to the GMC oxidoreductase family.</text>
</comment>
<sequence>MTSETLEIAADFVVVGGGSAGCVVATRLAEYGFETILISSGSNDTENPIMKLKSSYSQLYKSPQFKHYLVPEPSPNLNNRTINVTVWNTLGGSSVNDGGMERMMANDWNAFVQATSDESFNHQHMAKYYKMSESFTSTDPSFASEIHGHSGPIKVTKTHDTAFNKVWKNVAKEIGEVFSDDLAGSIDYGFSFEASSLTNDVRSWSGDAYLISAVARYSNLKVILDATVIKFDLNAETKRINQVIFVSSDGLHSAVARKEYILSAGAFYSPHLLMLSGIGDSHVLKQNKIAVRHELKQVGKNLMDNGAVVVKYLTTGSDTGLSAPVALVNTRLPTTNYNPNLFFLLHRNDKTKHLYAVIFNASPSSTIGSVSLYNSNPLVPPKINLNYLESEDDIKTFVDGIHYVRKVMSTNAMNEHMQATEISPGTEEIDLSMYVRNTLTASNHFIGTCSMGESAQNSVVNSRFKVHGISNLRVVDGSVFPAGFASKTGPLQTIYSLAEKAAHLLHEEYS</sequence>
<dbReference type="GO" id="GO:0050660">
    <property type="term" value="F:flavin adenine dinucleotide binding"/>
    <property type="evidence" value="ECO:0007669"/>
    <property type="project" value="InterPro"/>
</dbReference>
<keyword evidence="3" id="KW-0285">Flavoprotein</keyword>
<evidence type="ECO:0000313" key="7">
    <source>
        <dbReference type="EMBL" id="CAF1549354.1"/>
    </source>
</evidence>
<dbReference type="PROSITE" id="PS00624">
    <property type="entry name" value="GMC_OXRED_2"/>
    <property type="match status" value="1"/>
</dbReference>
<dbReference type="Pfam" id="PF00732">
    <property type="entry name" value="GMC_oxred_N"/>
    <property type="match status" value="1"/>
</dbReference>
<dbReference type="Proteomes" id="UP000663852">
    <property type="component" value="Unassembled WGS sequence"/>
</dbReference>
<organism evidence="7 10">
    <name type="scientific">Adineta ricciae</name>
    <name type="common">Rotifer</name>
    <dbReference type="NCBI Taxonomy" id="249248"/>
    <lineage>
        <taxon>Eukaryota</taxon>
        <taxon>Metazoa</taxon>
        <taxon>Spiralia</taxon>
        <taxon>Gnathifera</taxon>
        <taxon>Rotifera</taxon>
        <taxon>Eurotatoria</taxon>
        <taxon>Bdelloidea</taxon>
        <taxon>Adinetida</taxon>
        <taxon>Adinetidae</taxon>
        <taxon>Adineta</taxon>
    </lineage>
</organism>
<dbReference type="PIRSF" id="PIRSF000137">
    <property type="entry name" value="Alcohol_oxidase"/>
    <property type="match status" value="1"/>
</dbReference>
<dbReference type="SUPFAM" id="SSF51905">
    <property type="entry name" value="FAD/NAD(P)-binding domain"/>
    <property type="match status" value="1"/>
</dbReference>
<comment type="caution">
    <text evidence="7">The sequence shown here is derived from an EMBL/GenBank/DDBJ whole genome shotgun (WGS) entry which is preliminary data.</text>
</comment>
<evidence type="ECO:0000256" key="1">
    <source>
        <dbReference type="ARBA" id="ARBA00001974"/>
    </source>
</evidence>
<evidence type="ECO:0000259" key="6">
    <source>
        <dbReference type="PROSITE" id="PS00624"/>
    </source>
</evidence>
<dbReference type="InterPro" id="IPR012132">
    <property type="entry name" value="GMC_OxRdtase"/>
</dbReference>
<keyword evidence="4 5" id="KW-0274">FAD</keyword>
<evidence type="ECO:0000256" key="2">
    <source>
        <dbReference type="ARBA" id="ARBA00010790"/>
    </source>
</evidence>
<dbReference type="Gene3D" id="3.50.50.60">
    <property type="entry name" value="FAD/NAD(P)-binding domain"/>
    <property type="match status" value="1"/>
</dbReference>
<evidence type="ECO:0000256" key="4">
    <source>
        <dbReference type="ARBA" id="ARBA00022827"/>
    </source>
</evidence>
<dbReference type="Pfam" id="PF05199">
    <property type="entry name" value="GMC_oxred_C"/>
    <property type="match status" value="1"/>
</dbReference>
<evidence type="ECO:0000313" key="9">
    <source>
        <dbReference type="Proteomes" id="UP000663828"/>
    </source>
</evidence>
<dbReference type="PANTHER" id="PTHR11552">
    <property type="entry name" value="GLUCOSE-METHANOL-CHOLINE GMC OXIDOREDUCTASE"/>
    <property type="match status" value="1"/>
</dbReference>